<reference evidence="4" key="1">
    <citation type="submission" date="2023-02" db="EMBL/GenBank/DDBJ databases">
        <title>Genome of toxic invasive species Heracleum sosnowskyi carries increased number of genes despite the absence of recent whole-genome duplications.</title>
        <authorList>
            <person name="Schelkunov M."/>
            <person name="Shtratnikova V."/>
            <person name="Makarenko M."/>
            <person name="Klepikova A."/>
            <person name="Omelchenko D."/>
            <person name="Novikova G."/>
            <person name="Obukhova E."/>
            <person name="Bogdanov V."/>
            <person name="Penin A."/>
            <person name="Logacheva M."/>
        </authorList>
    </citation>
    <scope>NUCLEOTIDE SEQUENCE</scope>
    <source>
        <strain evidence="4">Hsosn_3</strain>
        <tissue evidence="4">Leaf</tissue>
    </source>
</reference>
<reference evidence="4" key="2">
    <citation type="submission" date="2023-05" db="EMBL/GenBank/DDBJ databases">
        <authorList>
            <person name="Schelkunov M.I."/>
        </authorList>
    </citation>
    <scope>NUCLEOTIDE SEQUENCE</scope>
    <source>
        <strain evidence="4">Hsosn_3</strain>
        <tissue evidence="4">Leaf</tissue>
    </source>
</reference>
<keyword evidence="2" id="KW-0732">Signal</keyword>
<feature type="signal peptide" evidence="2">
    <location>
        <begin position="1"/>
        <end position="20"/>
    </location>
</feature>
<feature type="domain" description="Nuclear pore complex protein GP210 C-terminal Ig-like" evidence="3">
    <location>
        <begin position="115"/>
        <end position="197"/>
    </location>
</feature>
<dbReference type="AlphaFoldDB" id="A0AAD8MLY5"/>
<evidence type="ECO:0000313" key="4">
    <source>
        <dbReference type="EMBL" id="KAK1377702.1"/>
    </source>
</evidence>
<dbReference type="InterPro" id="IPR045197">
    <property type="entry name" value="NUP210-like"/>
</dbReference>
<organism evidence="4 5">
    <name type="scientific">Heracleum sosnowskyi</name>
    <dbReference type="NCBI Taxonomy" id="360622"/>
    <lineage>
        <taxon>Eukaryota</taxon>
        <taxon>Viridiplantae</taxon>
        <taxon>Streptophyta</taxon>
        <taxon>Embryophyta</taxon>
        <taxon>Tracheophyta</taxon>
        <taxon>Spermatophyta</taxon>
        <taxon>Magnoliopsida</taxon>
        <taxon>eudicotyledons</taxon>
        <taxon>Gunneridae</taxon>
        <taxon>Pentapetalae</taxon>
        <taxon>asterids</taxon>
        <taxon>campanulids</taxon>
        <taxon>Apiales</taxon>
        <taxon>Apiaceae</taxon>
        <taxon>Apioideae</taxon>
        <taxon>apioid superclade</taxon>
        <taxon>Tordylieae</taxon>
        <taxon>Tordyliinae</taxon>
        <taxon>Heracleum</taxon>
    </lineage>
</organism>
<evidence type="ECO:0000313" key="5">
    <source>
        <dbReference type="Proteomes" id="UP001237642"/>
    </source>
</evidence>
<dbReference type="PANTHER" id="PTHR23019:SF0">
    <property type="entry name" value="NUCLEAR PORE MEMBRANE GLYCOPROTEIN 210"/>
    <property type="match status" value="1"/>
</dbReference>
<dbReference type="EMBL" id="JAUIZM010000006">
    <property type="protein sequence ID" value="KAK1377702.1"/>
    <property type="molecule type" value="Genomic_DNA"/>
</dbReference>
<gene>
    <name evidence="4" type="ORF">POM88_024446</name>
</gene>
<dbReference type="Proteomes" id="UP001237642">
    <property type="component" value="Unassembled WGS sequence"/>
</dbReference>
<evidence type="ECO:0000256" key="1">
    <source>
        <dbReference type="SAM" id="MobiDB-lite"/>
    </source>
</evidence>
<evidence type="ECO:0000256" key="2">
    <source>
        <dbReference type="SAM" id="SignalP"/>
    </source>
</evidence>
<name>A0AAD8MLY5_9APIA</name>
<feature type="region of interest" description="Disordered" evidence="1">
    <location>
        <begin position="246"/>
        <end position="284"/>
    </location>
</feature>
<accession>A0AAD8MLY5</accession>
<dbReference type="Pfam" id="PF24427">
    <property type="entry name" value="Ig_GP210_16th"/>
    <property type="match status" value="1"/>
</dbReference>
<sequence length="284" mass="31448">MKLTLISYLIVLLLSDLTVSLPELHRGTTDADTAVTTVIHCEVYFTNLTRIHILDDYVKLDTEEHVVASIGKLTDAMDDTSVSADTSSQGVRDLSGSGSVMFTGGFGIMEMNSNSLQLNLTPKSNKSVVVVTNNTDVEVQWQGWDRLQITPLQRETHRVAGHAEYEIRVRGVEGLKEKVIISLANNSQRMEIDVNYEPEKKSPPSRMDKTSMESSSLTILYHFLTSARLSLSLVSTLLFLNKALEGEGEGAGESEDEDESKNGDEVEDENDSESEVDQEEDESR</sequence>
<evidence type="ECO:0000259" key="3">
    <source>
        <dbReference type="Pfam" id="PF24427"/>
    </source>
</evidence>
<comment type="caution">
    <text evidence="4">The sequence shown here is derived from an EMBL/GenBank/DDBJ whole genome shotgun (WGS) entry which is preliminary data.</text>
</comment>
<feature type="chain" id="PRO_5042219371" description="Nuclear pore complex protein GP210 C-terminal Ig-like domain-containing protein" evidence="2">
    <location>
        <begin position="21"/>
        <end position="284"/>
    </location>
</feature>
<protein>
    <recommendedName>
        <fullName evidence="3">Nuclear pore complex protein GP210 C-terminal Ig-like domain-containing protein</fullName>
    </recommendedName>
</protein>
<dbReference type="InterPro" id="IPR056233">
    <property type="entry name" value="Ig_GP210_16th"/>
</dbReference>
<proteinExistence type="predicted"/>
<keyword evidence="5" id="KW-1185">Reference proteome</keyword>
<dbReference type="PANTHER" id="PTHR23019">
    <property type="entry name" value="NUCLEAR PORE MEMBRANE GLYCOPROTEIN GP210-RELATED"/>
    <property type="match status" value="1"/>
</dbReference>